<dbReference type="Proteomes" id="UP001519342">
    <property type="component" value="Unassembled WGS sequence"/>
</dbReference>
<evidence type="ECO:0000313" key="8">
    <source>
        <dbReference type="Proteomes" id="UP001519342"/>
    </source>
</evidence>
<comment type="caution">
    <text evidence="7">The sequence shown here is derived from an EMBL/GenBank/DDBJ whole genome shotgun (WGS) entry which is preliminary data.</text>
</comment>
<comment type="subcellular location">
    <subcellularLocation>
        <location evidence="1">Cell membrane</location>
        <topology evidence="1">Multi-pass membrane protein</topology>
    </subcellularLocation>
</comment>
<keyword evidence="3 6" id="KW-0812">Transmembrane</keyword>
<evidence type="ECO:0000256" key="1">
    <source>
        <dbReference type="ARBA" id="ARBA00004651"/>
    </source>
</evidence>
<evidence type="ECO:0000256" key="6">
    <source>
        <dbReference type="SAM" id="Phobius"/>
    </source>
</evidence>
<dbReference type="CDD" id="cd06580">
    <property type="entry name" value="TM_PBP1_transp_TpRbsC_like"/>
    <property type="match status" value="1"/>
</dbReference>
<dbReference type="EMBL" id="JAGGKS010000005">
    <property type="protein sequence ID" value="MBP1926034.1"/>
    <property type="molecule type" value="Genomic_DNA"/>
</dbReference>
<feature type="transmembrane region" description="Helical" evidence="6">
    <location>
        <begin position="147"/>
        <end position="168"/>
    </location>
</feature>
<evidence type="ECO:0000313" key="7">
    <source>
        <dbReference type="EMBL" id="MBP1926034.1"/>
    </source>
</evidence>
<evidence type="ECO:0000256" key="4">
    <source>
        <dbReference type="ARBA" id="ARBA00022989"/>
    </source>
</evidence>
<evidence type="ECO:0000256" key="2">
    <source>
        <dbReference type="ARBA" id="ARBA00022475"/>
    </source>
</evidence>
<keyword evidence="4 6" id="KW-1133">Transmembrane helix</keyword>
<feature type="transmembrane region" description="Helical" evidence="6">
    <location>
        <begin position="36"/>
        <end position="54"/>
    </location>
</feature>
<proteinExistence type="predicted"/>
<feature type="transmembrane region" description="Helical" evidence="6">
    <location>
        <begin position="199"/>
        <end position="220"/>
    </location>
</feature>
<dbReference type="PANTHER" id="PTHR43370">
    <property type="entry name" value="SUGAR ABC TRANSPORTER INTEGRAL MEMBRANE PROTEIN-RELATED"/>
    <property type="match status" value="1"/>
</dbReference>
<keyword evidence="8" id="KW-1185">Reference proteome</keyword>
<keyword evidence="2" id="KW-1003">Cell membrane</keyword>
<evidence type="ECO:0000256" key="5">
    <source>
        <dbReference type="ARBA" id="ARBA00023136"/>
    </source>
</evidence>
<evidence type="ECO:0000256" key="3">
    <source>
        <dbReference type="ARBA" id="ARBA00022692"/>
    </source>
</evidence>
<feature type="transmembrane region" description="Helical" evidence="6">
    <location>
        <begin position="280"/>
        <end position="297"/>
    </location>
</feature>
<accession>A0ABS4GEF5</accession>
<protein>
    <submittedName>
        <fullName evidence="7">Simple sugar transport system permease protein</fullName>
    </submittedName>
</protein>
<dbReference type="RefSeq" id="WP_209511772.1">
    <property type="nucleotide sequence ID" value="NZ_JAGGKS010000005.1"/>
</dbReference>
<gene>
    <name evidence="7" type="ORF">J2Z76_001898</name>
</gene>
<dbReference type="InterPro" id="IPR001851">
    <property type="entry name" value="ABC_transp_permease"/>
</dbReference>
<keyword evidence="5 6" id="KW-0472">Membrane</keyword>
<organism evidence="7 8">
    <name type="scientific">Sedimentibacter acidaminivorans</name>
    <dbReference type="NCBI Taxonomy" id="913099"/>
    <lineage>
        <taxon>Bacteria</taxon>
        <taxon>Bacillati</taxon>
        <taxon>Bacillota</taxon>
        <taxon>Tissierellia</taxon>
        <taxon>Sedimentibacter</taxon>
    </lineage>
</organism>
<name>A0ABS4GEF5_9FIRM</name>
<reference evidence="7 8" key="1">
    <citation type="submission" date="2021-03" db="EMBL/GenBank/DDBJ databases">
        <title>Genomic Encyclopedia of Type Strains, Phase IV (KMG-IV): sequencing the most valuable type-strain genomes for metagenomic binning, comparative biology and taxonomic classification.</title>
        <authorList>
            <person name="Goeker M."/>
        </authorList>
    </citation>
    <scope>NUCLEOTIDE SEQUENCE [LARGE SCALE GENOMIC DNA]</scope>
    <source>
        <strain evidence="7 8">DSM 24004</strain>
    </source>
</reference>
<feature type="transmembrane region" description="Helical" evidence="6">
    <location>
        <begin position="60"/>
        <end position="80"/>
    </location>
</feature>
<dbReference type="PANTHER" id="PTHR43370:SF2">
    <property type="entry name" value="ABC TRANSPORTER PERMEASE PROTEIN"/>
    <property type="match status" value="1"/>
</dbReference>
<keyword evidence="7" id="KW-0762">Sugar transport</keyword>
<feature type="transmembrane region" description="Helical" evidence="6">
    <location>
        <begin position="6"/>
        <end position="24"/>
    </location>
</feature>
<sequence>MNIFLNFLIASVLAGTPLLFGTIGEIMNEKAGHLNLGVEGMMAMGACAGFMAGFMSNNLLIALLAAFAAGMIGALIYAILTITFMADQNVTGLTLTIFGVGISNFFGEYMLVHSETNSLKLPEQITAQLSNINIPFLTDIPVIGPLLFNYNAFVYLGILTAILCGIYLNHTKLGLNVRAIGENPGAADAAGIKVTKLKYFNVMLGGGICGIGGAYCSMIINGGVWMSNSVNGMGWIAVALVIFASWSPTKAIFGSFVFGGFNILKYYFPKSIITIPNAFYDMLPFIITALVLVITSIRKSKENSQPASCGVNYFREER</sequence>
<feature type="transmembrane region" description="Helical" evidence="6">
    <location>
        <begin position="92"/>
        <end position="112"/>
    </location>
</feature>
<keyword evidence="7" id="KW-0813">Transport</keyword>
<dbReference type="Pfam" id="PF02653">
    <property type="entry name" value="BPD_transp_2"/>
    <property type="match status" value="1"/>
</dbReference>